<evidence type="ECO:0000313" key="7">
    <source>
        <dbReference type="EMBL" id="QJW92800.1"/>
    </source>
</evidence>
<protein>
    <recommendedName>
        <fullName evidence="6">Calpain catalytic domain-containing protein</fullName>
    </recommendedName>
</protein>
<evidence type="ECO:0000256" key="2">
    <source>
        <dbReference type="ARBA" id="ARBA00022670"/>
    </source>
</evidence>
<keyword evidence="3 5" id="KW-0378">Hydrolase</keyword>
<gene>
    <name evidence="7" type="ORF">FTUN_0297</name>
</gene>
<keyword evidence="8" id="KW-1185">Reference proteome</keyword>
<feature type="domain" description="Calpain catalytic" evidence="6">
    <location>
        <begin position="270"/>
        <end position="504"/>
    </location>
</feature>
<evidence type="ECO:0000256" key="1">
    <source>
        <dbReference type="ARBA" id="ARBA00007623"/>
    </source>
</evidence>
<feature type="active site" evidence="5">
    <location>
        <position position="501"/>
    </location>
</feature>
<proteinExistence type="inferred from homology"/>
<feature type="active site" evidence="5">
    <location>
        <position position="483"/>
    </location>
</feature>
<dbReference type="GO" id="GO:0006508">
    <property type="term" value="P:proteolysis"/>
    <property type="evidence" value="ECO:0007669"/>
    <property type="project" value="UniProtKB-KW"/>
</dbReference>
<dbReference type="KEGG" id="ftj:FTUN_0297"/>
<dbReference type="InterPro" id="IPR022684">
    <property type="entry name" value="Calpain_cysteine_protease"/>
</dbReference>
<evidence type="ECO:0000256" key="5">
    <source>
        <dbReference type="PROSITE-ProRule" id="PRU00239"/>
    </source>
</evidence>
<dbReference type="InterPro" id="IPR000169">
    <property type="entry name" value="Pept_cys_AS"/>
</dbReference>
<sequence length="541" mass="54810">MSNPAGAAGVSASHALSPNNSYAFSGASNTAARAWSTTVQPAAVTASVAVDVNSLIPAQLFVNGANLDTATPTYDAVVITRGVQASLVQVINGQTTTLAAVTSSDYVSGKWVDVELTAQGTSLAASIYRTDTKQWLTSTGTWASTPAFAFTVSNATSLAAGVAGIGRAASYYGTINFDNFTAGAVGTVGPAVTVTSDANASTVSGAVTFQAAVTGTAGPVAFLLNGQVQTTSAAPSASWTLNSAQLANGTYTLTVLAGGADGTVGTGTYTFTVANVPPPPTTTAPQQTISANPVSAVSYSLPPAADTLFGPNGPSYLDVHQGQSGDCWLIAALAEVAAQDPQAIRNMFTYDGTTTENGTVVGVYTVRFFNSSNVAEYVTIDTLLPAGGSYYDQPVNGVLWVALAEKAYAVANGLGYVTSGVTNTNSYDALYSGTASWAIQAVTGKPASNDFTDPAKVAAAVQAGGFVVLATDSPPDSHVLANHAYSVVGYDASTGLFELMNPWGGTTSSNLSPQNGQIYGLFTATASFLSANFSVESIGTR</sequence>
<feature type="active site" evidence="5">
    <location>
        <position position="327"/>
    </location>
</feature>
<evidence type="ECO:0000256" key="3">
    <source>
        <dbReference type="ARBA" id="ARBA00022801"/>
    </source>
</evidence>
<accession>A0A6M5YHL1</accession>
<dbReference type="SUPFAM" id="SSF54001">
    <property type="entry name" value="Cysteine proteinases"/>
    <property type="match status" value="1"/>
</dbReference>
<keyword evidence="4 5" id="KW-0788">Thiol protease</keyword>
<dbReference type="PROSITE" id="PS00139">
    <property type="entry name" value="THIOL_PROTEASE_CYS"/>
    <property type="match status" value="1"/>
</dbReference>
<reference evidence="8" key="1">
    <citation type="submission" date="2020-05" db="EMBL/GenBank/DDBJ databases">
        <title>Frigoriglobus tundricola gen. nov., sp. nov., a psychrotolerant cellulolytic planctomycete of the family Gemmataceae with two divergent copies of 16S rRNA gene.</title>
        <authorList>
            <person name="Kulichevskaya I.S."/>
            <person name="Ivanova A.A."/>
            <person name="Naumoff D.G."/>
            <person name="Beletsky A.V."/>
            <person name="Rijpstra W.I.C."/>
            <person name="Sinninghe Damste J.S."/>
            <person name="Mardanov A.V."/>
            <person name="Ravin N.V."/>
            <person name="Dedysh S.N."/>
        </authorList>
    </citation>
    <scope>NUCLEOTIDE SEQUENCE [LARGE SCALE GENOMIC DNA]</scope>
    <source>
        <strain evidence="8">PL17</strain>
    </source>
</reference>
<dbReference type="PANTHER" id="PTHR10183:SF379">
    <property type="entry name" value="CALPAIN-5"/>
    <property type="match status" value="1"/>
</dbReference>
<dbReference type="GO" id="GO:0004198">
    <property type="term" value="F:calcium-dependent cysteine-type endopeptidase activity"/>
    <property type="evidence" value="ECO:0007669"/>
    <property type="project" value="InterPro"/>
</dbReference>
<dbReference type="Proteomes" id="UP000503447">
    <property type="component" value="Chromosome"/>
</dbReference>
<dbReference type="SMART" id="SM00230">
    <property type="entry name" value="CysPc"/>
    <property type="match status" value="1"/>
</dbReference>
<dbReference type="EMBL" id="CP053452">
    <property type="protein sequence ID" value="QJW92800.1"/>
    <property type="molecule type" value="Genomic_DNA"/>
</dbReference>
<name>A0A6M5YHL1_9BACT</name>
<dbReference type="PROSITE" id="PS50203">
    <property type="entry name" value="CALPAIN_CAT"/>
    <property type="match status" value="1"/>
</dbReference>
<organism evidence="7 8">
    <name type="scientific">Frigoriglobus tundricola</name>
    <dbReference type="NCBI Taxonomy" id="2774151"/>
    <lineage>
        <taxon>Bacteria</taxon>
        <taxon>Pseudomonadati</taxon>
        <taxon>Planctomycetota</taxon>
        <taxon>Planctomycetia</taxon>
        <taxon>Gemmatales</taxon>
        <taxon>Gemmataceae</taxon>
        <taxon>Frigoriglobus</taxon>
    </lineage>
</organism>
<dbReference type="AlphaFoldDB" id="A0A6M5YHL1"/>
<comment type="similarity">
    <text evidence="1">Belongs to the peptidase C2 family.</text>
</comment>
<dbReference type="Pfam" id="PF17957">
    <property type="entry name" value="Big_7"/>
    <property type="match status" value="1"/>
</dbReference>
<dbReference type="Pfam" id="PF00648">
    <property type="entry name" value="Peptidase_C2"/>
    <property type="match status" value="1"/>
</dbReference>
<evidence type="ECO:0000256" key="4">
    <source>
        <dbReference type="ARBA" id="ARBA00022807"/>
    </source>
</evidence>
<dbReference type="InterPro" id="IPR038765">
    <property type="entry name" value="Papain-like_cys_pep_sf"/>
</dbReference>
<dbReference type="RefSeq" id="WP_171469127.1">
    <property type="nucleotide sequence ID" value="NZ_CP053452.2"/>
</dbReference>
<dbReference type="PANTHER" id="PTHR10183">
    <property type="entry name" value="CALPAIN"/>
    <property type="match status" value="1"/>
</dbReference>
<evidence type="ECO:0000259" key="6">
    <source>
        <dbReference type="PROSITE" id="PS50203"/>
    </source>
</evidence>
<evidence type="ECO:0000313" key="8">
    <source>
        <dbReference type="Proteomes" id="UP000503447"/>
    </source>
</evidence>
<keyword evidence="2 5" id="KW-0645">Protease</keyword>
<dbReference type="InterPro" id="IPR001300">
    <property type="entry name" value="Peptidase_C2_calpain_cat"/>
</dbReference>